<feature type="domain" description="SnoaL-like" evidence="1">
    <location>
        <begin position="68"/>
        <end position="163"/>
    </location>
</feature>
<accession>A0ABY7QMQ9</accession>
<dbReference type="SUPFAM" id="SSF54427">
    <property type="entry name" value="NTF2-like"/>
    <property type="match status" value="1"/>
</dbReference>
<organism evidence="2 3">
    <name type="scientific">Chryseobacterium camelliae</name>
    <dbReference type="NCBI Taxonomy" id="1265445"/>
    <lineage>
        <taxon>Bacteria</taxon>
        <taxon>Pseudomonadati</taxon>
        <taxon>Bacteroidota</taxon>
        <taxon>Flavobacteriia</taxon>
        <taxon>Flavobacteriales</taxon>
        <taxon>Weeksellaceae</taxon>
        <taxon>Chryseobacterium group</taxon>
        <taxon>Chryseobacterium</taxon>
    </lineage>
</organism>
<dbReference type="InterPro" id="IPR009959">
    <property type="entry name" value="Cyclase_SnoaL-like"/>
</dbReference>
<evidence type="ECO:0000313" key="3">
    <source>
        <dbReference type="Proteomes" id="UP001210978"/>
    </source>
</evidence>
<gene>
    <name evidence="2" type="ORF">PFY12_02295</name>
</gene>
<dbReference type="PANTHER" id="PTHR38436">
    <property type="entry name" value="POLYKETIDE CYCLASE SNOAL-LIKE DOMAIN"/>
    <property type="match status" value="1"/>
</dbReference>
<sequence>MIKVTKSANKVLFLIKHFNLKGIIMKNRMYKIIASAIILSSFLSCIQNPAKANCPQIEQAQKNKEIVLKFYQEMFGDKDISAVDRYVTKDYVQHNPTVADGADAFKKAASNWFQGTEKTKVDVQHVAAEGDLVFIHIKNTNEDGSLKSTMDIFRIQDGKIAEHWDVNENVPQNSANPHPMF</sequence>
<dbReference type="RefSeq" id="WP_271149269.1">
    <property type="nucleotide sequence ID" value="NZ_CP115859.1"/>
</dbReference>
<evidence type="ECO:0000259" key="1">
    <source>
        <dbReference type="Pfam" id="PF12680"/>
    </source>
</evidence>
<dbReference type="Proteomes" id="UP001210978">
    <property type="component" value="Chromosome"/>
</dbReference>
<dbReference type="Pfam" id="PF12680">
    <property type="entry name" value="SnoaL_2"/>
    <property type="match status" value="1"/>
</dbReference>
<dbReference type="PANTHER" id="PTHR38436:SF1">
    <property type="entry name" value="ESTER CYCLASE"/>
    <property type="match status" value="1"/>
</dbReference>
<proteinExistence type="predicted"/>
<dbReference type="InterPro" id="IPR037401">
    <property type="entry name" value="SnoaL-like"/>
</dbReference>
<keyword evidence="3" id="KW-1185">Reference proteome</keyword>
<dbReference type="InterPro" id="IPR032710">
    <property type="entry name" value="NTF2-like_dom_sf"/>
</dbReference>
<protein>
    <submittedName>
        <fullName evidence="2">Ester cyclase</fullName>
    </submittedName>
</protein>
<dbReference type="EMBL" id="CP115859">
    <property type="protein sequence ID" value="WBV60962.1"/>
    <property type="molecule type" value="Genomic_DNA"/>
</dbReference>
<name>A0ABY7QMQ9_9FLAO</name>
<evidence type="ECO:0000313" key="2">
    <source>
        <dbReference type="EMBL" id="WBV60962.1"/>
    </source>
</evidence>
<reference evidence="2 3" key="1">
    <citation type="submission" date="2023-01" db="EMBL/GenBank/DDBJ databases">
        <title>Complete genome of Chryseobacterium camelliae VAN22-5A.</title>
        <authorList>
            <person name="Zong G."/>
            <person name="Cao G."/>
        </authorList>
    </citation>
    <scope>NUCLEOTIDE SEQUENCE [LARGE SCALE GENOMIC DNA]</scope>
    <source>
        <strain evidence="2 3">VAN22-5A</strain>
    </source>
</reference>
<dbReference type="Gene3D" id="3.10.450.50">
    <property type="match status" value="1"/>
</dbReference>